<evidence type="ECO:0000313" key="6">
    <source>
        <dbReference type="Proteomes" id="UP000225706"/>
    </source>
</evidence>
<dbReference type="Pfam" id="PF25273">
    <property type="entry name" value="DUF7869"/>
    <property type="match status" value="1"/>
</dbReference>
<keyword evidence="3" id="KW-0472">Membrane</keyword>
<dbReference type="InterPro" id="IPR036397">
    <property type="entry name" value="RNaseH_sf"/>
</dbReference>
<dbReference type="PROSITE" id="PS50994">
    <property type="entry name" value="INTEGRASE"/>
    <property type="match status" value="1"/>
</dbReference>
<dbReference type="PANTHER" id="PTHR37984">
    <property type="entry name" value="PROTEIN CBG26694"/>
    <property type="match status" value="1"/>
</dbReference>
<dbReference type="Proteomes" id="UP000225706">
    <property type="component" value="Unassembled WGS sequence"/>
</dbReference>
<dbReference type="PANTHER" id="PTHR37984:SF11">
    <property type="entry name" value="INTEGRASE CATALYTIC DOMAIN-CONTAINING PROTEIN"/>
    <property type="match status" value="1"/>
</dbReference>
<sequence length="878" mass="100403">MQHTEAAKMTNLPDRPWENVEIEFWGPLPRKEYTIVMTDQYSRYPEVEFVPSIAIKAVQKMKRAFALHGVPKKVQTGNGPPLNSTELKKFSAEMGFTHKKIMPHHSKAQGQVDGSNKFINKTAAMAHAEGVDLQEATYDMLQPYREALHPATGTVPYELLTNRIVRTKLDHYSTEKQLARLVARVECQYTFGVYTKWDRFLQEIQRSRTRVDHNQYKSNYTKNYLEMVDRELETMNEETHRQEVPNETQNRTRQARGREHGNRYEKVFFVDIGSMEENQLPFADYQGEPTEDNTLEETYTEGQRSFLKFERALGETARDLKGPILIRVADNVFQRAGKVFEQFQNLLEYIREKRNEPLDRLDAMKKDLASLQELKESIKSTKELLHGILNDDAINELEGELCERLQNCKSEKETLNQMLQKVNDQMKASIEREDEEVNKKYKQWRENRKSDHEFSLSEALPNYGIHQYHPFTLPRGVGPVLMGVTCGIAVGAAVGTVGAALAPAAVAVGALEIGIAASAGGGAGLVGTIGGLVAYRRKSFIRERQKRREVAKQSLGNKLKKYREVDRNSPPLEEIERISSNISCEIERLREQYESSEEIQDLRVEITQLEKRIEEISGITTRLQVMRGKLNELGREMNCTTVEVSPDDQTEDQTEHQTEDQSPMSMTEIDEKPNPLNSTISELKKSVKEAMSFLEFVNAKYDELLEMMKSSKEERKALKDENKTLHDENKILKATIRGIEISLPSITRANNDLAQYTRRECVEIREIPVAATQSEEQTNNVVTDVGLMTSFESCYTPTPKAVEVEHVFDVKEWMSPISSVLQNISNPHAFKFTKAPSGKVFMQYKNWGSDKKENWKPADAEINVDVPPDYVTPDTKKL</sequence>
<keyword evidence="1" id="KW-0175">Coiled coil</keyword>
<feature type="coiled-coil region" evidence="1">
    <location>
        <begin position="694"/>
        <end position="735"/>
    </location>
</feature>
<comment type="caution">
    <text evidence="5">The sequence shown here is derived from an EMBL/GenBank/DDBJ whole genome shotgun (WGS) entry which is preliminary data.</text>
</comment>
<dbReference type="InterPro" id="IPR057191">
    <property type="entry name" value="DUF7869"/>
</dbReference>
<name>A0A2B4RA00_STYPI</name>
<evidence type="ECO:0000313" key="5">
    <source>
        <dbReference type="EMBL" id="PFX13062.1"/>
    </source>
</evidence>
<feature type="transmembrane region" description="Helical" evidence="3">
    <location>
        <begin position="513"/>
        <end position="535"/>
    </location>
</feature>
<evidence type="ECO:0000256" key="2">
    <source>
        <dbReference type="SAM" id="MobiDB-lite"/>
    </source>
</evidence>
<dbReference type="STRING" id="50429.A0A2B4RA00"/>
<keyword evidence="3" id="KW-1133">Transmembrane helix</keyword>
<feature type="region of interest" description="Disordered" evidence="2">
    <location>
        <begin position="237"/>
        <end position="258"/>
    </location>
</feature>
<keyword evidence="6" id="KW-1185">Reference proteome</keyword>
<feature type="coiled-coil region" evidence="1">
    <location>
        <begin position="572"/>
        <end position="619"/>
    </location>
</feature>
<feature type="domain" description="Integrase catalytic" evidence="4">
    <location>
        <begin position="12"/>
        <end position="164"/>
    </location>
</feature>
<dbReference type="OrthoDB" id="5976778at2759"/>
<dbReference type="EMBL" id="LSMT01001084">
    <property type="protein sequence ID" value="PFX13062.1"/>
    <property type="molecule type" value="Genomic_DNA"/>
</dbReference>
<dbReference type="SUPFAM" id="SSF53098">
    <property type="entry name" value="Ribonuclease H-like"/>
    <property type="match status" value="1"/>
</dbReference>
<dbReference type="Gene3D" id="3.30.420.10">
    <property type="entry name" value="Ribonuclease H-like superfamily/Ribonuclease H"/>
    <property type="match status" value="1"/>
</dbReference>
<dbReference type="InterPro" id="IPR012337">
    <property type="entry name" value="RNaseH-like_sf"/>
</dbReference>
<proteinExistence type="predicted"/>
<evidence type="ECO:0000256" key="3">
    <source>
        <dbReference type="SAM" id="Phobius"/>
    </source>
</evidence>
<protein>
    <submittedName>
        <fullName evidence="5">Uncharacterized protein K02A2.6</fullName>
    </submittedName>
</protein>
<feature type="region of interest" description="Disordered" evidence="2">
    <location>
        <begin position="643"/>
        <end position="677"/>
    </location>
</feature>
<feature type="transmembrane region" description="Helical" evidence="3">
    <location>
        <begin position="480"/>
        <end position="501"/>
    </location>
</feature>
<dbReference type="GO" id="GO:0015074">
    <property type="term" value="P:DNA integration"/>
    <property type="evidence" value="ECO:0007669"/>
    <property type="project" value="InterPro"/>
</dbReference>
<dbReference type="InterPro" id="IPR050951">
    <property type="entry name" value="Retrovirus_Pol_polyprotein"/>
</dbReference>
<organism evidence="5 6">
    <name type="scientific">Stylophora pistillata</name>
    <name type="common">Smooth cauliflower coral</name>
    <dbReference type="NCBI Taxonomy" id="50429"/>
    <lineage>
        <taxon>Eukaryota</taxon>
        <taxon>Metazoa</taxon>
        <taxon>Cnidaria</taxon>
        <taxon>Anthozoa</taxon>
        <taxon>Hexacorallia</taxon>
        <taxon>Scleractinia</taxon>
        <taxon>Astrocoeniina</taxon>
        <taxon>Pocilloporidae</taxon>
        <taxon>Stylophora</taxon>
    </lineage>
</organism>
<feature type="coiled-coil region" evidence="1">
    <location>
        <begin position="361"/>
        <end position="447"/>
    </location>
</feature>
<dbReference type="GO" id="GO:0003676">
    <property type="term" value="F:nucleic acid binding"/>
    <property type="evidence" value="ECO:0007669"/>
    <property type="project" value="InterPro"/>
</dbReference>
<evidence type="ECO:0000259" key="4">
    <source>
        <dbReference type="PROSITE" id="PS50994"/>
    </source>
</evidence>
<evidence type="ECO:0000256" key="1">
    <source>
        <dbReference type="SAM" id="Coils"/>
    </source>
</evidence>
<gene>
    <name evidence="5" type="primary">K02A2.6</name>
    <name evidence="5" type="ORF">AWC38_SpisGene22889</name>
</gene>
<dbReference type="AlphaFoldDB" id="A0A2B4RA00"/>
<keyword evidence="3" id="KW-0812">Transmembrane</keyword>
<reference evidence="6" key="1">
    <citation type="journal article" date="2017" name="bioRxiv">
        <title>Comparative analysis of the genomes of Stylophora pistillata and Acropora digitifera provides evidence for extensive differences between species of corals.</title>
        <authorList>
            <person name="Voolstra C.R."/>
            <person name="Li Y."/>
            <person name="Liew Y.J."/>
            <person name="Baumgarten S."/>
            <person name="Zoccola D."/>
            <person name="Flot J.-F."/>
            <person name="Tambutte S."/>
            <person name="Allemand D."/>
            <person name="Aranda M."/>
        </authorList>
    </citation>
    <scope>NUCLEOTIDE SEQUENCE [LARGE SCALE GENOMIC DNA]</scope>
</reference>
<accession>A0A2B4RA00</accession>
<dbReference type="InterPro" id="IPR001584">
    <property type="entry name" value="Integrase_cat-core"/>
</dbReference>